<evidence type="ECO:0000256" key="2">
    <source>
        <dbReference type="RuleBase" id="RU362080"/>
    </source>
</evidence>
<dbReference type="EMBL" id="NHRY01000029">
    <property type="protein sequence ID" value="PPQ40137.1"/>
    <property type="molecule type" value="Genomic_DNA"/>
</dbReference>
<comment type="similarity">
    <text evidence="1 2">Belongs to the phD/YefM antitoxin family.</text>
</comment>
<dbReference type="InterPro" id="IPR036165">
    <property type="entry name" value="YefM-like_sf"/>
</dbReference>
<dbReference type="Gene3D" id="3.40.1620.10">
    <property type="entry name" value="YefM-like domain"/>
    <property type="match status" value="1"/>
</dbReference>
<organism evidence="3 4">
    <name type="scientific">Rhodopila globiformis</name>
    <name type="common">Rhodopseudomonas globiformis</name>
    <dbReference type="NCBI Taxonomy" id="1071"/>
    <lineage>
        <taxon>Bacteria</taxon>
        <taxon>Pseudomonadati</taxon>
        <taxon>Pseudomonadota</taxon>
        <taxon>Alphaproteobacteria</taxon>
        <taxon>Acetobacterales</taxon>
        <taxon>Acetobacteraceae</taxon>
        <taxon>Rhodopila</taxon>
    </lineage>
</organism>
<dbReference type="InterPro" id="IPR006442">
    <property type="entry name" value="Antitoxin_Phd/YefM"/>
</dbReference>
<dbReference type="SUPFAM" id="SSF143120">
    <property type="entry name" value="YefM-like"/>
    <property type="match status" value="1"/>
</dbReference>
<keyword evidence="4" id="KW-1185">Reference proteome</keyword>
<evidence type="ECO:0000313" key="3">
    <source>
        <dbReference type="EMBL" id="PPQ40137.1"/>
    </source>
</evidence>
<dbReference type="AlphaFoldDB" id="A0A2S6NP32"/>
<dbReference type="NCBIfam" id="TIGR01552">
    <property type="entry name" value="phd_fam"/>
    <property type="match status" value="1"/>
</dbReference>
<reference evidence="3 4" key="1">
    <citation type="journal article" date="2018" name="Arch. Microbiol.">
        <title>New insights into the metabolic potential of the phototrophic purple bacterium Rhodopila globiformis DSM 161(T) from its draft genome sequence and evidence for a vanadium-dependent nitrogenase.</title>
        <authorList>
            <person name="Imhoff J.F."/>
            <person name="Rahn T."/>
            <person name="Kunzel S."/>
            <person name="Neulinger S.C."/>
        </authorList>
    </citation>
    <scope>NUCLEOTIDE SEQUENCE [LARGE SCALE GENOMIC DNA]</scope>
    <source>
        <strain evidence="3 4">DSM 161</strain>
    </source>
</reference>
<comment type="function">
    <text evidence="2">Antitoxin component of a type II toxin-antitoxin (TA) system.</text>
</comment>
<protein>
    <recommendedName>
        <fullName evidence="2">Antitoxin</fullName>
    </recommendedName>
</protein>
<gene>
    <name evidence="3" type="ORF">CCS01_00725</name>
</gene>
<proteinExistence type="inferred from homology"/>
<name>A0A2S6NP32_RHOGL</name>
<sequence length="115" mass="12469">MFGRVVAIPGEQCSLDERLEPLKNVHYVHIPGMEVAMPQWQTADAKQRFSELVEAAGTGPQVIMRHKEPVAVVLSPDEYRRLVQQADANFASLLARSPFAPGEAEPVGMGLSSGG</sequence>
<dbReference type="Pfam" id="PF02604">
    <property type="entry name" value="PhdYeFM_antitox"/>
    <property type="match status" value="1"/>
</dbReference>
<dbReference type="Proteomes" id="UP000239724">
    <property type="component" value="Unassembled WGS sequence"/>
</dbReference>
<evidence type="ECO:0000313" key="4">
    <source>
        <dbReference type="Proteomes" id="UP000239724"/>
    </source>
</evidence>
<evidence type="ECO:0000256" key="1">
    <source>
        <dbReference type="ARBA" id="ARBA00009981"/>
    </source>
</evidence>
<accession>A0A2S6NP32</accession>
<comment type="caution">
    <text evidence="3">The sequence shown here is derived from an EMBL/GenBank/DDBJ whole genome shotgun (WGS) entry which is preliminary data.</text>
</comment>